<dbReference type="SUPFAM" id="SSF48452">
    <property type="entry name" value="TPR-like"/>
    <property type="match status" value="2"/>
</dbReference>
<protein>
    <submittedName>
        <fullName evidence="1">Uncharacterized protein</fullName>
    </submittedName>
</protein>
<evidence type="ECO:0000313" key="2">
    <source>
        <dbReference type="Proteomes" id="UP000035050"/>
    </source>
</evidence>
<keyword evidence="2" id="KW-1185">Reference proteome</keyword>
<keyword evidence="1" id="KW-0614">Plasmid</keyword>
<dbReference type="AlphaFoldDB" id="A0A0G3IDH8"/>
<dbReference type="Gene3D" id="1.25.40.10">
    <property type="entry name" value="Tetratricopeptide repeat domain"/>
    <property type="match status" value="1"/>
</dbReference>
<dbReference type="Proteomes" id="UP000035050">
    <property type="component" value="Plasmid pPO70-1"/>
</dbReference>
<accession>A0A0G3IDH8</accession>
<organism evidence="1 2">
    <name type="scientific">Pandoraea oxalativorans</name>
    <dbReference type="NCBI Taxonomy" id="573737"/>
    <lineage>
        <taxon>Bacteria</taxon>
        <taxon>Pseudomonadati</taxon>
        <taxon>Pseudomonadota</taxon>
        <taxon>Betaproteobacteria</taxon>
        <taxon>Burkholderiales</taxon>
        <taxon>Burkholderiaceae</taxon>
        <taxon>Pandoraea</taxon>
    </lineage>
</organism>
<evidence type="ECO:0000313" key="1">
    <source>
        <dbReference type="EMBL" id="AKK24658.1"/>
    </source>
</evidence>
<geneLocation type="plasmid" evidence="1 2">
    <name>pPO70-1</name>
</geneLocation>
<dbReference type="RefSeq" id="WP_052653954.1">
    <property type="nucleotide sequence ID" value="NZ_CP011518.2"/>
</dbReference>
<gene>
    <name evidence="1" type="ORF">MB84_27870</name>
</gene>
<dbReference type="KEGG" id="pox:MB84_27870"/>
<sequence>MKTTGTSFTQGFNLYALDGANSANTVLHNPGVSNTAALGQEEAVKRFCALFLDGDDADICAAVDALSAYRNGDAVGASQAEPMMELEAAEQTVAKHLSPNGKEALLQSIGGGAGDSEFSELFSLKQRYCLAARTHLNQVDDTVHLSNYARAVKDLQAAAALYTLAGMHAQSAEAALQAAGIIARWGKLDQAASLYLKIAQACEGTGQRDAALKAYQEAVKAFWLYAAVNVGPTDKAPEGILKVYKTVEEAGLRAAAIHESSGELQLAQDAYLWAAEARRVMADVKMQRGRHWEAGEDYLRVVQALKRIGKDTQALEVTMKAAQAFRASAEQWLKCEDRLDLAAQGFWESAKALEREGLPGAEEAYRDAAKTFEAFANWHLKGGRAGRHHWASQAFMDAGKTYALAGLSGPSKHAYGQAAHAFLAYAQSLKDATGDHEALALLNAGKAFDLSGLSEEAQSAYLQSSTAFWGIVKAHFMAGRRPQAEQALKNAAEVDTLANLTQGAEMAKRLLSSPDLLVRPISDREWLDATLKKFVAVKTPE</sequence>
<proteinExistence type="predicted"/>
<dbReference type="InterPro" id="IPR011990">
    <property type="entry name" value="TPR-like_helical_dom_sf"/>
</dbReference>
<dbReference type="PATRIC" id="fig|573737.6.peg.5448"/>
<name>A0A0G3IDH8_9BURK</name>
<dbReference type="EMBL" id="CP011518">
    <property type="protein sequence ID" value="AKK24658.1"/>
    <property type="molecule type" value="Genomic_DNA"/>
</dbReference>
<reference evidence="1" key="1">
    <citation type="submission" date="2016-06" db="EMBL/GenBank/DDBJ databases">
        <title>Pandoraea oxalativorans DSM 23570 Genome Sequencing.</title>
        <authorList>
            <person name="Ee R."/>
            <person name="Lim Y.-L."/>
            <person name="Yong D."/>
            <person name="Yin W.-F."/>
            <person name="Chan K.-G."/>
        </authorList>
    </citation>
    <scope>NUCLEOTIDE SEQUENCE</scope>
    <source>
        <strain evidence="1">DSM 23570</strain>
        <plasmid evidence="1">pPO70-1</plasmid>
    </source>
</reference>